<feature type="compositionally biased region" description="Pro residues" evidence="1">
    <location>
        <begin position="1"/>
        <end position="18"/>
    </location>
</feature>
<name>K0RPG9_THAOC</name>
<dbReference type="InterPro" id="IPR045218">
    <property type="entry name" value="DA1-like"/>
</dbReference>
<dbReference type="OMA" id="HEATHAW"/>
<evidence type="ECO:0000313" key="4">
    <source>
        <dbReference type="Proteomes" id="UP000266841"/>
    </source>
</evidence>
<evidence type="ECO:0000256" key="1">
    <source>
        <dbReference type="SAM" id="MobiDB-lite"/>
    </source>
</evidence>
<sequence length="525" mass="57315">MRPWRPPSCPPRRPGPPPRRGDRDGRAPPRRGPAPPDRRPGQAGASRRDAAVPVHVPRVPDADIEGGGTRPHEEAAQRGEAVSQAGRCGPVAGWSVPSKGRHGVPMSRVGTLCEGRVRARLFRNGGLTEHTPECFTCHHCGLAIDPSVDSFCYSKRKATGNNGGNGHSGEAEYPFHRKCYSEHFGWVCVVCDEPLPMVSKSSAGKRSTKVEFLKHPFFDTERMCPRHVQSSSSNSNTRVTLLSDTQRTTMSEECMGDIRRCAGCHRFEPRAPAKRFIDINDNGRCVCLACCRTVVTTNEDASPLWDKVLDFFEGPLGLITSEASAPGGVTRRQLKDIPVLIVGHEALNENISKQPGSNHAGSTLMTRGLCLSEHRRGGRRGKQGTGDVEVTAVLCLSGLPSDLTASILAHEATHAWIKLHPNFPYNDPLPLKVEEGLAQLVAFLFLNDGLDAIVEETPTSADGEDSNGSDSIPTNARLRQYFRFCIETDEGVYGEGFRLAARGYASMGIQELLYYVALHRDFPPL</sequence>
<dbReference type="OrthoDB" id="25414at2759"/>
<keyword evidence="4" id="KW-1185">Reference proteome</keyword>
<dbReference type="InterPro" id="IPR022087">
    <property type="entry name" value="DA1-like_dom"/>
</dbReference>
<feature type="domain" description="Protein DA1-like" evidence="2">
    <location>
        <begin position="335"/>
        <end position="516"/>
    </location>
</feature>
<dbReference type="AlphaFoldDB" id="K0RPG9"/>
<dbReference type="eggNOG" id="KOG1703">
    <property type="taxonomic scope" value="Eukaryota"/>
</dbReference>
<feature type="region of interest" description="Disordered" evidence="1">
    <location>
        <begin position="1"/>
        <end position="87"/>
    </location>
</feature>
<accession>K0RPG9</accession>
<evidence type="ECO:0000259" key="2">
    <source>
        <dbReference type="Pfam" id="PF12315"/>
    </source>
</evidence>
<gene>
    <name evidence="3" type="ORF">THAOC_32576</name>
</gene>
<protein>
    <recommendedName>
        <fullName evidence="2">Protein DA1-like domain-containing protein</fullName>
    </recommendedName>
</protein>
<evidence type="ECO:0000313" key="3">
    <source>
        <dbReference type="EMBL" id="EJK48612.1"/>
    </source>
</evidence>
<reference evidence="3 4" key="1">
    <citation type="journal article" date="2012" name="Genome Biol.">
        <title>Genome and low-iron response of an oceanic diatom adapted to chronic iron limitation.</title>
        <authorList>
            <person name="Lommer M."/>
            <person name="Specht M."/>
            <person name="Roy A.S."/>
            <person name="Kraemer L."/>
            <person name="Andreson R."/>
            <person name="Gutowska M.A."/>
            <person name="Wolf J."/>
            <person name="Bergner S.V."/>
            <person name="Schilhabel M.B."/>
            <person name="Klostermeier U.C."/>
            <person name="Beiko R.G."/>
            <person name="Rosenstiel P."/>
            <person name="Hippler M."/>
            <person name="Laroche J."/>
        </authorList>
    </citation>
    <scope>NUCLEOTIDE SEQUENCE [LARGE SCALE GENOMIC DNA]</scope>
    <source>
        <strain evidence="3 4">CCMP1005</strain>
    </source>
</reference>
<organism evidence="3 4">
    <name type="scientific">Thalassiosira oceanica</name>
    <name type="common">Marine diatom</name>
    <dbReference type="NCBI Taxonomy" id="159749"/>
    <lineage>
        <taxon>Eukaryota</taxon>
        <taxon>Sar</taxon>
        <taxon>Stramenopiles</taxon>
        <taxon>Ochrophyta</taxon>
        <taxon>Bacillariophyta</taxon>
        <taxon>Coscinodiscophyceae</taxon>
        <taxon>Thalassiosirophycidae</taxon>
        <taxon>Thalassiosirales</taxon>
        <taxon>Thalassiosiraceae</taxon>
        <taxon>Thalassiosira</taxon>
    </lineage>
</organism>
<dbReference type="PANTHER" id="PTHR24209">
    <property type="entry name" value="PROTEIN DA1-RELATED 2"/>
    <property type="match status" value="1"/>
</dbReference>
<dbReference type="PANTHER" id="PTHR24209:SF7">
    <property type="entry name" value="PROTEIN DA1-RELATED 2"/>
    <property type="match status" value="1"/>
</dbReference>
<proteinExistence type="predicted"/>
<comment type="caution">
    <text evidence="3">The sequence shown here is derived from an EMBL/GenBank/DDBJ whole genome shotgun (WGS) entry which is preliminary data.</text>
</comment>
<feature type="compositionally biased region" description="Basic and acidic residues" evidence="1">
    <location>
        <begin position="36"/>
        <end position="50"/>
    </location>
</feature>
<dbReference type="Pfam" id="PF12315">
    <property type="entry name" value="DA1-like"/>
    <property type="match status" value="1"/>
</dbReference>
<dbReference type="Proteomes" id="UP000266841">
    <property type="component" value="Unassembled WGS sequence"/>
</dbReference>
<dbReference type="EMBL" id="AGNL01045626">
    <property type="protein sequence ID" value="EJK48612.1"/>
    <property type="molecule type" value="Genomic_DNA"/>
</dbReference>